<feature type="transmembrane region" description="Helical" evidence="1">
    <location>
        <begin position="68"/>
        <end position="87"/>
    </location>
</feature>
<dbReference type="AlphaFoldDB" id="A0A845GXF7"/>
<evidence type="ECO:0000313" key="3">
    <source>
        <dbReference type="Proteomes" id="UP000447355"/>
    </source>
</evidence>
<feature type="transmembrane region" description="Helical" evidence="1">
    <location>
        <begin position="375"/>
        <end position="396"/>
    </location>
</feature>
<feature type="transmembrane region" description="Helical" evidence="1">
    <location>
        <begin position="333"/>
        <end position="354"/>
    </location>
</feature>
<dbReference type="RefSeq" id="WP_161086278.1">
    <property type="nucleotide sequence ID" value="NZ_WWCX01000071.1"/>
</dbReference>
<proteinExistence type="predicted"/>
<feature type="transmembrane region" description="Helical" evidence="1">
    <location>
        <begin position="158"/>
        <end position="181"/>
    </location>
</feature>
<keyword evidence="1" id="KW-0472">Membrane</keyword>
<keyword evidence="1" id="KW-1133">Transmembrane helix</keyword>
<keyword evidence="1" id="KW-0812">Transmembrane</keyword>
<protein>
    <submittedName>
        <fullName evidence="2">Uncharacterized protein</fullName>
    </submittedName>
</protein>
<name>A0A845GXF7_9BURK</name>
<comment type="caution">
    <text evidence="2">The sequence shown here is derived from an EMBL/GenBank/DDBJ whole genome shotgun (WGS) entry which is preliminary data.</text>
</comment>
<feature type="transmembrane region" description="Helical" evidence="1">
    <location>
        <begin position="219"/>
        <end position="245"/>
    </location>
</feature>
<feature type="transmembrane region" description="Helical" evidence="1">
    <location>
        <begin position="41"/>
        <end position="62"/>
    </location>
</feature>
<dbReference type="EMBL" id="WWCX01000071">
    <property type="protein sequence ID" value="MYM97367.1"/>
    <property type="molecule type" value="Genomic_DNA"/>
</dbReference>
<dbReference type="Proteomes" id="UP000447355">
    <property type="component" value="Unassembled WGS sequence"/>
</dbReference>
<feature type="transmembrane region" description="Helical" evidence="1">
    <location>
        <begin position="99"/>
        <end position="120"/>
    </location>
</feature>
<accession>A0A845GXF7</accession>
<feature type="transmembrane region" description="Helical" evidence="1">
    <location>
        <begin position="126"/>
        <end position="146"/>
    </location>
</feature>
<sequence length="418" mass="45105">MRPADATAGATHAAQAAPTAAAHRAPVARAAARPDTAWAELGFFLLFPGFFAYQTLLGLGLIRAYLGGYFAAVSLLLLPAMLLTYWRRLHRARYQLPRVDAALLAFLAYFGAMVACHAPSANPAITAHHALALLYLFNLFVIFSTLDCTSRRFRLTQYASLAAMSCVVFAYAVDGAFYLAALGEARDPDSVATYQGFSRSYLLPLAAVLATTRQAPLRWGWYALGVATLYVNTARSEFGALLFLVPLIELHAARHRPAAAAIFAALALLMPRLLALLLAAVPGNRTLELLDLSHSSSANMRHQLTLNALRTIAEHPILGDYGSYPVGLYSHNILSAWVDLGLFGFAALLALLLYPLLQMGLHTWAIGGRDGRGPAFLLAWSLLGMTVLLLCLSHFFSDMLIGAALGAYARYRAGADHA</sequence>
<feature type="transmembrane region" description="Helical" evidence="1">
    <location>
        <begin position="257"/>
        <end position="281"/>
    </location>
</feature>
<reference evidence="2" key="1">
    <citation type="submission" date="2019-12" db="EMBL/GenBank/DDBJ databases">
        <title>Novel species isolated from a subtropical stream in China.</title>
        <authorList>
            <person name="Lu H."/>
        </authorList>
    </citation>
    <scope>NUCLEOTIDE SEQUENCE [LARGE SCALE GENOMIC DNA]</scope>
    <source>
        <strain evidence="2">FT81W</strain>
    </source>
</reference>
<organism evidence="2 3">
    <name type="scientific">Duganella vulcania</name>
    <dbReference type="NCBI Taxonomy" id="2692166"/>
    <lineage>
        <taxon>Bacteria</taxon>
        <taxon>Pseudomonadati</taxon>
        <taxon>Pseudomonadota</taxon>
        <taxon>Betaproteobacteria</taxon>
        <taxon>Burkholderiales</taxon>
        <taxon>Oxalobacteraceae</taxon>
        <taxon>Telluria group</taxon>
        <taxon>Duganella</taxon>
    </lineage>
</organism>
<gene>
    <name evidence="2" type="ORF">GTP90_26295</name>
</gene>
<evidence type="ECO:0000313" key="2">
    <source>
        <dbReference type="EMBL" id="MYM97367.1"/>
    </source>
</evidence>
<evidence type="ECO:0000256" key="1">
    <source>
        <dbReference type="SAM" id="Phobius"/>
    </source>
</evidence>